<reference evidence="2" key="1">
    <citation type="submission" date="2021-11" db="EMBL/GenBank/DDBJ databases">
        <authorList>
            <person name="Herlambang A."/>
            <person name="Guo Y."/>
            <person name="Takashima Y."/>
            <person name="Nishizawa T."/>
        </authorList>
    </citation>
    <scope>NUCLEOTIDE SEQUENCE</scope>
    <source>
        <strain evidence="2">E1425</strain>
    </source>
</reference>
<organism evidence="2 3">
    <name type="scientific">Entomortierella parvispora</name>
    <dbReference type="NCBI Taxonomy" id="205924"/>
    <lineage>
        <taxon>Eukaryota</taxon>
        <taxon>Fungi</taxon>
        <taxon>Fungi incertae sedis</taxon>
        <taxon>Mucoromycota</taxon>
        <taxon>Mortierellomycotina</taxon>
        <taxon>Mortierellomycetes</taxon>
        <taxon>Mortierellales</taxon>
        <taxon>Mortierellaceae</taxon>
        <taxon>Entomortierella</taxon>
    </lineage>
</organism>
<protein>
    <submittedName>
        <fullName evidence="2">Uncharacterized protein</fullName>
    </submittedName>
</protein>
<feature type="region of interest" description="Disordered" evidence="1">
    <location>
        <begin position="262"/>
        <end position="302"/>
    </location>
</feature>
<evidence type="ECO:0000313" key="3">
    <source>
        <dbReference type="Proteomes" id="UP000827284"/>
    </source>
</evidence>
<name>A0A9P3H2J4_9FUNG</name>
<feature type="compositionally biased region" description="Low complexity" evidence="1">
    <location>
        <begin position="218"/>
        <end position="227"/>
    </location>
</feature>
<feature type="compositionally biased region" description="Acidic residues" evidence="1">
    <location>
        <begin position="198"/>
        <end position="211"/>
    </location>
</feature>
<feature type="region of interest" description="Disordered" evidence="1">
    <location>
        <begin position="167"/>
        <end position="227"/>
    </location>
</feature>
<feature type="compositionally biased region" description="Polar residues" evidence="1">
    <location>
        <begin position="292"/>
        <end position="302"/>
    </location>
</feature>
<feature type="compositionally biased region" description="Polar residues" evidence="1">
    <location>
        <begin position="547"/>
        <end position="567"/>
    </location>
</feature>
<feature type="compositionally biased region" description="Polar residues" evidence="1">
    <location>
        <begin position="167"/>
        <end position="180"/>
    </location>
</feature>
<reference evidence="2" key="2">
    <citation type="journal article" date="2022" name="Microbiol. Resour. Announc.">
        <title>Whole-Genome Sequence of Entomortierella parvispora E1425, a Mucoromycotan Fungus Associated with Burkholderiaceae-Related Endosymbiotic Bacteria.</title>
        <authorList>
            <person name="Herlambang A."/>
            <person name="Guo Y."/>
            <person name="Takashima Y."/>
            <person name="Narisawa K."/>
            <person name="Ohta H."/>
            <person name="Nishizawa T."/>
        </authorList>
    </citation>
    <scope>NUCLEOTIDE SEQUENCE</scope>
    <source>
        <strain evidence="2">E1425</strain>
    </source>
</reference>
<dbReference type="Proteomes" id="UP000827284">
    <property type="component" value="Unassembled WGS sequence"/>
</dbReference>
<keyword evidence="3" id="KW-1185">Reference proteome</keyword>
<feature type="region of interest" description="Disordered" evidence="1">
    <location>
        <begin position="540"/>
        <end position="574"/>
    </location>
</feature>
<dbReference type="OrthoDB" id="2409801at2759"/>
<gene>
    <name evidence="2" type="ORF">EMPS_01271</name>
</gene>
<dbReference type="EMBL" id="BQFW01000002">
    <property type="protein sequence ID" value="GJJ68925.1"/>
    <property type="molecule type" value="Genomic_DNA"/>
</dbReference>
<comment type="caution">
    <text evidence="2">The sequence shown here is derived from an EMBL/GenBank/DDBJ whole genome shotgun (WGS) entry which is preliminary data.</text>
</comment>
<evidence type="ECO:0000256" key="1">
    <source>
        <dbReference type="SAM" id="MobiDB-lite"/>
    </source>
</evidence>
<evidence type="ECO:0000313" key="2">
    <source>
        <dbReference type="EMBL" id="GJJ68925.1"/>
    </source>
</evidence>
<dbReference type="AlphaFoldDB" id="A0A9P3H2J4"/>
<accession>A0A9P3H2J4</accession>
<sequence>MNPAIENARVKSRAILDAQLCQNYYDLLSWASEPLKQRVHFLRSADGANLKELLGLWDPQQSRHRDLQETSSPTVEQIHQFLHQCTSGLSDSLSETTLPVYHRVIEAHLHHVLVPLGRFTPQEYLSVALVTEDTLDNQDADWKYHGLALSQEHRLVAEGWKLIPETTTATSSSPRLSPLQTHPPRPSLIYGRRPEQIYENDDDEDDDDDDYWQQYGKPEAASPSAIEPSSAALGFGATTSSLTVEQEVDAEEEEYWRKYTEYQEEQQQPSTLKDSEQHSEEGDGDLMDSAYETYSSKSPSSFGSIETRRILVATSIDNRAEHANNTIDRNCVVPNPLDDGLTCPVDPTTLTMLLEQLAGVATTVGQDNSRDCYYLDGDDDEDDNDIYQTTLRRTVGEFRPRKGNWSNNVVSACSRSVSLGTQSLSTSTSQKQELVLKYQQSEGYHEMNDCYHQENAPIATEAQQEEGSFSCQQSEPLLSPPTIMDDDPASCSSSVPNVIKDGIGMSPTLDKSHESLVCSKSTTATTATAATAATTTLESITPLDSPPQRSSPCVSESEFTSALTSDSENPESRSSDMIRILRALKALVSEASSFGLDQQDLLAMLEECF</sequence>
<proteinExistence type="predicted"/>